<protein>
    <submittedName>
        <fullName evidence="10">Acyl-CoA dehydrogenase</fullName>
    </submittedName>
</protein>
<feature type="domain" description="Acyl-CoA dehydrogenase/oxidase N-terminal" evidence="9">
    <location>
        <begin position="6"/>
        <end position="118"/>
    </location>
</feature>
<keyword evidence="4 6" id="KW-0274">FAD</keyword>
<dbReference type="RefSeq" id="WP_034425835.1">
    <property type="nucleotide sequence ID" value="NZ_CP045798.1"/>
</dbReference>
<dbReference type="PROSITE" id="PS00073">
    <property type="entry name" value="ACYL_COA_DH_2"/>
    <property type="match status" value="1"/>
</dbReference>
<dbReference type="OrthoDB" id="9802447at2"/>
<evidence type="ECO:0000259" key="8">
    <source>
        <dbReference type="Pfam" id="PF02770"/>
    </source>
</evidence>
<evidence type="ECO:0000256" key="5">
    <source>
        <dbReference type="ARBA" id="ARBA00023002"/>
    </source>
</evidence>
<dbReference type="AlphaFoldDB" id="A0A7G6E6E2"/>
<dbReference type="InterPro" id="IPR036250">
    <property type="entry name" value="AcylCo_DH-like_C"/>
</dbReference>
<reference evidence="10 11" key="1">
    <citation type="journal article" date="2019" name="Front. Microbiol.">
        <title>Thermoanaerosceptrum fracticalcis gen. nov. sp. nov., a Novel Fumarate-Fermenting Microorganism From a Deep Fractured Carbonate Aquifer of the US Great Basin.</title>
        <authorList>
            <person name="Hamilton-Brehm S.D."/>
            <person name="Stewart L.E."/>
            <person name="Zavarin M."/>
            <person name="Caldwell M."/>
            <person name="Lawson P.A."/>
            <person name="Onstott T.C."/>
            <person name="Grzymski J."/>
            <person name="Neveux I."/>
            <person name="Lollar B.S."/>
            <person name="Russell C.E."/>
            <person name="Moser D.P."/>
        </authorList>
    </citation>
    <scope>NUCLEOTIDE SEQUENCE [LARGE SCALE GENOMIC DNA]</scope>
    <source>
        <strain evidence="10 11">DRI-13</strain>
    </source>
</reference>
<dbReference type="Gene3D" id="1.20.140.10">
    <property type="entry name" value="Butyryl-CoA Dehydrogenase, subunit A, domain 3"/>
    <property type="match status" value="1"/>
</dbReference>
<dbReference type="FunFam" id="1.10.540.10:FF:000002">
    <property type="entry name" value="Acyl-CoA dehydrogenase FadE19"/>
    <property type="match status" value="1"/>
</dbReference>
<dbReference type="EMBL" id="CP045798">
    <property type="protein sequence ID" value="QNB47646.1"/>
    <property type="molecule type" value="Genomic_DNA"/>
</dbReference>
<evidence type="ECO:0000259" key="7">
    <source>
        <dbReference type="Pfam" id="PF00441"/>
    </source>
</evidence>
<evidence type="ECO:0000256" key="1">
    <source>
        <dbReference type="ARBA" id="ARBA00001974"/>
    </source>
</evidence>
<dbReference type="InterPro" id="IPR013786">
    <property type="entry name" value="AcylCoA_DH/ox_N"/>
</dbReference>
<dbReference type="FunFam" id="1.20.140.10:FF:000004">
    <property type="entry name" value="Acyl-CoA dehydrogenase FadE25"/>
    <property type="match status" value="1"/>
</dbReference>
<proteinExistence type="inferred from homology"/>
<evidence type="ECO:0000259" key="9">
    <source>
        <dbReference type="Pfam" id="PF02771"/>
    </source>
</evidence>
<keyword evidence="3 6" id="KW-0285">Flavoprotein</keyword>
<dbReference type="SUPFAM" id="SSF56645">
    <property type="entry name" value="Acyl-CoA dehydrogenase NM domain-like"/>
    <property type="match status" value="1"/>
</dbReference>
<dbReference type="CDD" id="cd01158">
    <property type="entry name" value="SCAD_SBCAD"/>
    <property type="match status" value="1"/>
</dbReference>
<feature type="domain" description="Acyl-CoA oxidase/dehydrogenase middle" evidence="8">
    <location>
        <begin position="122"/>
        <end position="217"/>
    </location>
</feature>
<accession>A0A7G6E6E2</accession>
<keyword evidence="5 6" id="KW-0560">Oxidoreductase</keyword>
<evidence type="ECO:0000313" key="11">
    <source>
        <dbReference type="Proteomes" id="UP000515847"/>
    </source>
</evidence>
<dbReference type="InterPro" id="IPR006089">
    <property type="entry name" value="Acyl-CoA_DH_CS"/>
</dbReference>
<dbReference type="InterPro" id="IPR009100">
    <property type="entry name" value="AcylCoA_DH/oxidase_NM_dom_sf"/>
</dbReference>
<feature type="domain" description="Acyl-CoA dehydrogenase/oxidase C-terminal" evidence="7">
    <location>
        <begin position="229"/>
        <end position="377"/>
    </location>
</feature>
<dbReference type="InterPro" id="IPR046373">
    <property type="entry name" value="Acyl-CoA_Oxase/DH_mid-dom_sf"/>
</dbReference>
<dbReference type="Gene3D" id="1.10.540.10">
    <property type="entry name" value="Acyl-CoA dehydrogenase/oxidase, N-terminal domain"/>
    <property type="match status" value="1"/>
</dbReference>
<evidence type="ECO:0000256" key="6">
    <source>
        <dbReference type="RuleBase" id="RU362125"/>
    </source>
</evidence>
<dbReference type="PROSITE" id="PS00072">
    <property type="entry name" value="ACYL_COA_DH_1"/>
    <property type="match status" value="1"/>
</dbReference>
<dbReference type="GO" id="GO:0003995">
    <property type="term" value="F:acyl-CoA dehydrogenase activity"/>
    <property type="evidence" value="ECO:0007669"/>
    <property type="project" value="InterPro"/>
</dbReference>
<dbReference type="KEGG" id="tfr:BR63_16015"/>
<comment type="similarity">
    <text evidence="2 6">Belongs to the acyl-CoA dehydrogenase family.</text>
</comment>
<dbReference type="PANTHER" id="PTHR43884:SF12">
    <property type="entry name" value="ISOVALERYL-COA DEHYDROGENASE, MITOCHONDRIAL-RELATED"/>
    <property type="match status" value="1"/>
</dbReference>
<dbReference type="InterPro" id="IPR037069">
    <property type="entry name" value="AcylCoA_DH/ox_N_sf"/>
</dbReference>
<name>A0A7G6E6E2_THEFR</name>
<dbReference type="Gene3D" id="2.40.110.10">
    <property type="entry name" value="Butyryl-CoA Dehydrogenase, subunit A, domain 2"/>
    <property type="match status" value="1"/>
</dbReference>
<keyword evidence="11" id="KW-1185">Reference proteome</keyword>
<sequence>MNFQLTEEQELIRRMAKEFAETVVAPRAAEIDKKHEFPSDIVVQMVELNLMGIPFPEEYGGSGGDNLSYILVVEEISKACATTGIILSAHTSLASWPIYQFGTPEQKEKYLKPLCSGQKLGAFCLTEPNAGTDAASQQTVAVLDGDYYILNGSKCFITNGGYASTYIVFAMTDKSKGVKGISAFIVEKDFPGFAVGQFEDKLGIHGSATAEIIFKDCKVPKENLLGKEGEGFKIAMTTLDGGRIGVAAQALGIAQAAYEAALKYAKERHQFGKPISANQAIQFMLADMATQIQAARHLVYHAAFLKGSDQPHTKEASMAKLHASETAMQVTIKAVQIHGGHGYTTNYPVERHLRDAKITEIYEGTSEVQRMVIASNILR</sequence>
<dbReference type="PIRSF" id="PIRSF016578">
    <property type="entry name" value="HsaA"/>
    <property type="match status" value="1"/>
</dbReference>
<evidence type="ECO:0000256" key="4">
    <source>
        <dbReference type="ARBA" id="ARBA00022827"/>
    </source>
</evidence>
<organism evidence="10 11">
    <name type="scientific">Thermanaerosceptrum fracticalcis</name>
    <dbReference type="NCBI Taxonomy" id="1712410"/>
    <lineage>
        <taxon>Bacteria</taxon>
        <taxon>Bacillati</taxon>
        <taxon>Bacillota</taxon>
        <taxon>Clostridia</taxon>
        <taxon>Eubacteriales</taxon>
        <taxon>Peptococcaceae</taxon>
        <taxon>Thermanaerosceptrum</taxon>
    </lineage>
</organism>
<dbReference type="InterPro" id="IPR006091">
    <property type="entry name" value="Acyl-CoA_Oxase/DH_mid-dom"/>
</dbReference>
<dbReference type="InterPro" id="IPR009075">
    <property type="entry name" value="AcylCo_DH/oxidase_C"/>
</dbReference>
<evidence type="ECO:0000256" key="3">
    <source>
        <dbReference type="ARBA" id="ARBA00022630"/>
    </source>
</evidence>
<gene>
    <name evidence="10" type="ORF">BR63_16015</name>
</gene>
<dbReference type="Pfam" id="PF02770">
    <property type="entry name" value="Acyl-CoA_dh_M"/>
    <property type="match status" value="1"/>
</dbReference>
<dbReference type="SUPFAM" id="SSF47203">
    <property type="entry name" value="Acyl-CoA dehydrogenase C-terminal domain-like"/>
    <property type="match status" value="1"/>
</dbReference>
<evidence type="ECO:0000256" key="2">
    <source>
        <dbReference type="ARBA" id="ARBA00009347"/>
    </source>
</evidence>
<evidence type="ECO:0000313" key="10">
    <source>
        <dbReference type="EMBL" id="QNB47646.1"/>
    </source>
</evidence>
<dbReference type="Pfam" id="PF02771">
    <property type="entry name" value="Acyl-CoA_dh_N"/>
    <property type="match status" value="1"/>
</dbReference>
<comment type="cofactor">
    <cofactor evidence="1 6">
        <name>FAD</name>
        <dbReference type="ChEBI" id="CHEBI:57692"/>
    </cofactor>
</comment>
<dbReference type="PANTHER" id="PTHR43884">
    <property type="entry name" value="ACYL-COA DEHYDROGENASE"/>
    <property type="match status" value="1"/>
</dbReference>
<dbReference type="Pfam" id="PF00441">
    <property type="entry name" value="Acyl-CoA_dh_1"/>
    <property type="match status" value="1"/>
</dbReference>
<dbReference type="Proteomes" id="UP000515847">
    <property type="component" value="Chromosome"/>
</dbReference>
<dbReference type="FunFam" id="2.40.110.10:FF:000001">
    <property type="entry name" value="Acyl-CoA dehydrogenase, mitochondrial"/>
    <property type="match status" value="1"/>
</dbReference>
<dbReference type="GO" id="GO:0050660">
    <property type="term" value="F:flavin adenine dinucleotide binding"/>
    <property type="evidence" value="ECO:0007669"/>
    <property type="project" value="InterPro"/>
</dbReference>